<dbReference type="EnsemblMetazoa" id="CapteT221871">
    <property type="protein sequence ID" value="CapteP221871"/>
    <property type="gene ID" value="CapteG221871"/>
</dbReference>
<dbReference type="GO" id="GO:0005737">
    <property type="term" value="C:cytoplasm"/>
    <property type="evidence" value="ECO:0007669"/>
    <property type="project" value="UniProtKB-SubCell"/>
</dbReference>
<dbReference type="PROSITE" id="PS50002">
    <property type="entry name" value="SH3"/>
    <property type="match status" value="1"/>
</dbReference>
<keyword evidence="2 4" id="KW-0728">SH3 domain</keyword>
<dbReference type="InterPro" id="IPR011993">
    <property type="entry name" value="PH-like_dom_sf"/>
</dbReference>
<dbReference type="Pfam" id="PF00621">
    <property type="entry name" value="RhoGEF"/>
    <property type="match status" value="1"/>
</dbReference>
<dbReference type="InterPro" id="IPR035899">
    <property type="entry name" value="DBL_dom_sf"/>
</dbReference>
<dbReference type="AlphaFoldDB" id="R7US78"/>
<dbReference type="SUPFAM" id="SSF50044">
    <property type="entry name" value="SH3-domain"/>
    <property type="match status" value="1"/>
</dbReference>
<dbReference type="PANTHER" id="PTHR46006:SF6">
    <property type="entry name" value="INTERSECTIN-2 ISOFORM X1"/>
    <property type="match status" value="1"/>
</dbReference>
<dbReference type="InterPro" id="IPR000219">
    <property type="entry name" value="DH_dom"/>
</dbReference>
<dbReference type="EMBL" id="KB298264">
    <property type="protein sequence ID" value="ELU09369.1"/>
    <property type="molecule type" value="Genomic_DNA"/>
</dbReference>
<reference evidence="9 11" key="2">
    <citation type="journal article" date="2013" name="Nature">
        <title>Insights into bilaterian evolution from three spiralian genomes.</title>
        <authorList>
            <person name="Simakov O."/>
            <person name="Marletaz F."/>
            <person name="Cho S.J."/>
            <person name="Edsinger-Gonzales E."/>
            <person name="Havlak P."/>
            <person name="Hellsten U."/>
            <person name="Kuo D.H."/>
            <person name="Larsson T."/>
            <person name="Lv J."/>
            <person name="Arendt D."/>
            <person name="Savage R."/>
            <person name="Osoegawa K."/>
            <person name="de Jong P."/>
            <person name="Grimwood J."/>
            <person name="Chapman J.A."/>
            <person name="Shapiro H."/>
            <person name="Aerts A."/>
            <person name="Otillar R.P."/>
            <person name="Terry A.Y."/>
            <person name="Boore J.L."/>
            <person name="Grigoriev I.V."/>
            <person name="Lindberg D.R."/>
            <person name="Seaver E.C."/>
            <person name="Weisblat D.A."/>
            <person name="Putnam N.H."/>
            <person name="Rokhsar D.S."/>
        </authorList>
    </citation>
    <scope>NUCLEOTIDE SEQUENCE</scope>
    <source>
        <strain evidence="9 11">I ESC-2004</strain>
    </source>
</reference>
<dbReference type="Gene3D" id="2.30.30.40">
    <property type="entry name" value="SH3 Domains"/>
    <property type="match status" value="1"/>
</dbReference>
<dbReference type="PANTHER" id="PTHR46006">
    <property type="entry name" value="RHO GUANINE NUCLEOTIDE EXCHANGE FACTOR AT 64C, ISOFORM A"/>
    <property type="match status" value="1"/>
</dbReference>
<comment type="subcellular location">
    <subcellularLocation>
        <location evidence="1">Cytoplasm</location>
    </subcellularLocation>
</comment>
<protein>
    <recommendedName>
        <fullName evidence="12">Intersectin-1</fullName>
    </recommendedName>
</protein>
<feature type="domain" description="C2" evidence="7">
    <location>
        <begin position="434"/>
        <end position="552"/>
    </location>
</feature>
<dbReference type="PROSITE" id="PS50010">
    <property type="entry name" value="DH_2"/>
    <property type="match status" value="1"/>
</dbReference>
<evidence type="ECO:0000313" key="11">
    <source>
        <dbReference type="Proteomes" id="UP000014760"/>
    </source>
</evidence>
<dbReference type="Proteomes" id="UP000014760">
    <property type="component" value="Unassembled WGS sequence"/>
</dbReference>
<dbReference type="SMART" id="SM00326">
    <property type="entry name" value="SH3"/>
    <property type="match status" value="1"/>
</dbReference>
<evidence type="ECO:0000313" key="9">
    <source>
        <dbReference type="EMBL" id="ELU09369.1"/>
    </source>
</evidence>
<dbReference type="Pfam" id="PF00168">
    <property type="entry name" value="C2"/>
    <property type="match status" value="1"/>
</dbReference>
<reference evidence="10" key="3">
    <citation type="submission" date="2015-06" db="UniProtKB">
        <authorList>
            <consortium name="EnsemblMetazoa"/>
        </authorList>
    </citation>
    <scope>IDENTIFICATION</scope>
</reference>
<dbReference type="SMART" id="SM00233">
    <property type="entry name" value="PH"/>
    <property type="match status" value="1"/>
</dbReference>
<evidence type="ECO:0000256" key="4">
    <source>
        <dbReference type="PROSITE-ProRule" id="PRU00192"/>
    </source>
</evidence>
<gene>
    <name evidence="9" type="ORF">CAPTEDRAFT_221871</name>
</gene>
<evidence type="ECO:0000313" key="10">
    <source>
        <dbReference type="EnsemblMetazoa" id="CapteP221871"/>
    </source>
</evidence>
<evidence type="ECO:0000256" key="1">
    <source>
        <dbReference type="ARBA" id="ARBA00004496"/>
    </source>
</evidence>
<dbReference type="InterPro" id="IPR035892">
    <property type="entry name" value="C2_domain_sf"/>
</dbReference>
<sequence>MPQPTTAPAVEQVSALYNYEGQRADELSFVKGCTINVINKDDADWWKGEYNGLTGVFPANYVVPLTPAEDGANQVVGSTNATVIAMTSETETKRQNHIHELISTEESYRKDLNIMLDVFAKNLQPVLTQDEFQQVFVNWKEIIMCNTKLVKSLRVRKKMTGEGQVIPMIGDILCENIPHLTPYVRYCSCQLNAATLIQKKSEEDARFKEASKLSIQDPRTKGMPISSFLLKPLQRVTKYPLLIEKILKNTPSEHPDHQNLQEALNKANELCNQVNEGVREKENSDKLEWIQARTICDGLSEKITFNSVTNCLGPRKFLHSGTLYKAKSGKELVGLLFSDFLLLAQPQRSLGSAASVFSFDIKADTRFKMYRSPIFLNEVMVKKPPETEVDSQVFHLHHVDRVYSLKAISTTERDTWVKKIEAASKHYLETERKKREKAHSAHLELRSSAMGRLLIVINEGCDLLPGNLGSGKSDPYCEVSMGAQEHKTKVINNTLNPKWNSSMQFTIKDLQEDVLCITVYDRDLFTPNDFLGRTEIRINDIFNETRATKGPITKHLPLHEVDSGQVIVKLDLQIFGET</sequence>
<dbReference type="Gene3D" id="2.30.29.30">
    <property type="entry name" value="Pleckstrin-homology domain (PH domain)/Phosphotyrosine-binding domain (PTB)"/>
    <property type="match status" value="1"/>
</dbReference>
<evidence type="ECO:0000259" key="6">
    <source>
        <dbReference type="PROSITE" id="PS50003"/>
    </source>
</evidence>
<dbReference type="CDD" id="cd08375">
    <property type="entry name" value="C2_Intersectin"/>
    <property type="match status" value="1"/>
</dbReference>
<dbReference type="GO" id="GO:0035025">
    <property type="term" value="P:positive regulation of Rho protein signal transduction"/>
    <property type="evidence" value="ECO:0007669"/>
    <property type="project" value="TreeGrafter"/>
</dbReference>
<dbReference type="SUPFAM" id="SSF49562">
    <property type="entry name" value="C2 domain (Calcium/lipid-binding domain, CaLB)"/>
    <property type="match status" value="1"/>
</dbReference>
<keyword evidence="11" id="KW-1185">Reference proteome</keyword>
<feature type="domain" description="SH3" evidence="5">
    <location>
        <begin position="8"/>
        <end position="67"/>
    </location>
</feature>
<dbReference type="Pfam" id="PF16652">
    <property type="entry name" value="PH_13"/>
    <property type="match status" value="1"/>
</dbReference>
<organism evidence="9">
    <name type="scientific">Capitella teleta</name>
    <name type="common">Polychaete worm</name>
    <dbReference type="NCBI Taxonomy" id="283909"/>
    <lineage>
        <taxon>Eukaryota</taxon>
        <taxon>Metazoa</taxon>
        <taxon>Spiralia</taxon>
        <taxon>Lophotrochozoa</taxon>
        <taxon>Annelida</taxon>
        <taxon>Polychaeta</taxon>
        <taxon>Sedentaria</taxon>
        <taxon>Scolecida</taxon>
        <taxon>Capitellidae</taxon>
        <taxon>Capitella</taxon>
    </lineage>
</organism>
<name>R7US78_CAPTE</name>
<dbReference type="CDD" id="cd00160">
    <property type="entry name" value="RhoGEF"/>
    <property type="match status" value="1"/>
</dbReference>
<dbReference type="SUPFAM" id="SSF48065">
    <property type="entry name" value="DBL homology domain (DH-domain)"/>
    <property type="match status" value="1"/>
</dbReference>
<dbReference type="PRINTS" id="PR00452">
    <property type="entry name" value="SH3DOMAIN"/>
</dbReference>
<dbReference type="Gene3D" id="2.60.40.150">
    <property type="entry name" value="C2 domain"/>
    <property type="match status" value="1"/>
</dbReference>
<reference evidence="11" key="1">
    <citation type="submission" date="2012-12" db="EMBL/GenBank/DDBJ databases">
        <authorList>
            <person name="Hellsten U."/>
            <person name="Grimwood J."/>
            <person name="Chapman J.A."/>
            <person name="Shapiro H."/>
            <person name="Aerts A."/>
            <person name="Otillar R.P."/>
            <person name="Terry A.Y."/>
            <person name="Boore J.L."/>
            <person name="Simakov O."/>
            <person name="Marletaz F."/>
            <person name="Cho S.-J."/>
            <person name="Edsinger-Gonzales E."/>
            <person name="Havlak P."/>
            <person name="Kuo D.-H."/>
            <person name="Larsson T."/>
            <person name="Lv J."/>
            <person name="Arendt D."/>
            <person name="Savage R."/>
            <person name="Osoegawa K."/>
            <person name="de Jong P."/>
            <person name="Lindberg D.R."/>
            <person name="Seaver E.C."/>
            <person name="Weisblat D.A."/>
            <person name="Putnam N.H."/>
            <person name="Grigoriev I.V."/>
            <person name="Rokhsar D.S."/>
        </authorList>
    </citation>
    <scope>NUCLEOTIDE SEQUENCE</scope>
    <source>
        <strain evidence="11">I ESC-2004</strain>
    </source>
</reference>
<dbReference type="OrthoDB" id="2015333at2759"/>
<dbReference type="STRING" id="283909.R7US78"/>
<evidence type="ECO:0000256" key="3">
    <source>
        <dbReference type="ARBA" id="ARBA00022490"/>
    </source>
</evidence>
<feature type="domain" description="PH" evidence="6">
    <location>
        <begin position="316"/>
        <end position="425"/>
    </location>
</feature>
<evidence type="ECO:0000259" key="8">
    <source>
        <dbReference type="PROSITE" id="PS50010"/>
    </source>
</evidence>
<evidence type="ECO:0000259" key="5">
    <source>
        <dbReference type="PROSITE" id="PS50002"/>
    </source>
</evidence>
<dbReference type="HOGENOM" id="CLU_023836_0_0_1"/>
<evidence type="ECO:0000259" key="7">
    <source>
        <dbReference type="PROSITE" id="PS50004"/>
    </source>
</evidence>
<dbReference type="Pfam" id="PF00018">
    <property type="entry name" value="SH3_1"/>
    <property type="match status" value="1"/>
</dbReference>
<dbReference type="InterPro" id="IPR000008">
    <property type="entry name" value="C2_dom"/>
</dbReference>
<dbReference type="SMART" id="SM00325">
    <property type="entry name" value="RhoGEF"/>
    <property type="match status" value="1"/>
</dbReference>
<dbReference type="SMART" id="SM00239">
    <property type="entry name" value="C2"/>
    <property type="match status" value="1"/>
</dbReference>
<dbReference type="OMA" id="EMSVIFV"/>
<dbReference type="FunFam" id="2.30.30.40:FF:000072">
    <property type="entry name" value="Unconventional Myosin IB"/>
    <property type="match status" value="1"/>
</dbReference>
<dbReference type="InterPro" id="IPR001452">
    <property type="entry name" value="SH3_domain"/>
</dbReference>
<accession>R7US78</accession>
<evidence type="ECO:0008006" key="12">
    <source>
        <dbReference type="Google" id="ProtNLM"/>
    </source>
</evidence>
<dbReference type="InterPro" id="IPR001849">
    <property type="entry name" value="PH_domain"/>
</dbReference>
<dbReference type="Gene3D" id="1.20.900.10">
    <property type="entry name" value="Dbl homology (DH) domain"/>
    <property type="match status" value="1"/>
</dbReference>
<dbReference type="PROSITE" id="PS50003">
    <property type="entry name" value="PH_DOMAIN"/>
    <property type="match status" value="1"/>
</dbReference>
<feature type="domain" description="DH" evidence="8">
    <location>
        <begin position="93"/>
        <end position="277"/>
    </location>
</feature>
<dbReference type="GO" id="GO:0005085">
    <property type="term" value="F:guanyl-nucleotide exchange factor activity"/>
    <property type="evidence" value="ECO:0007669"/>
    <property type="project" value="InterPro"/>
</dbReference>
<keyword evidence="3" id="KW-0963">Cytoplasm</keyword>
<dbReference type="SUPFAM" id="SSF50729">
    <property type="entry name" value="PH domain-like"/>
    <property type="match status" value="1"/>
</dbReference>
<dbReference type="PROSITE" id="PS50004">
    <property type="entry name" value="C2"/>
    <property type="match status" value="1"/>
</dbReference>
<dbReference type="InterPro" id="IPR036028">
    <property type="entry name" value="SH3-like_dom_sf"/>
</dbReference>
<dbReference type="EMBL" id="AMQN01006394">
    <property type="status" value="NOT_ANNOTATED_CDS"/>
    <property type="molecule type" value="Genomic_DNA"/>
</dbReference>
<dbReference type="InterPro" id="IPR051480">
    <property type="entry name" value="Endocytic_GEF_Adapter"/>
</dbReference>
<evidence type="ECO:0000256" key="2">
    <source>
        <dbReference type="ARBA" id="ARBA00022443"/>
    </source>
</evidence>
<proteinExistence type="predicted"/>